<protein>
    <submittedName>
        <fullName evidence="3">Guanylate cyclase</fullName>
    </submittedName>
</protein>
<dbReference type="OrthoDB" id="10633935at2759"/>
<accession>A0A0S4MPD0</accession>
<evidence type="ECO:0000313" key="4">
    <source>
        <dbReference type="Proteomes" id="UP000017246"/>
    </source>
</evidence>
<keyword evidence="2" id="KW-0472">Membrane</keyword>
<reference evidence="3" key="1">
    <citation type="journal article" date="2013" name="Nature">
        <title>The genomes of four tapeworm species reveal adaptations to parasitism.</title>
        <authorList>
            <person name="Tsai I.J."/>
            <person name="Zarowiecki M."/>
            <person name="Holroyd N."/>
            <person name="Garciarrubio A."/>
            <person name="Sanchez-Flores A."/>
            <person name="Brooks K.L."/>
            <person name="Tracey A."/>
            <person name="Bobes R.J."/>
            <person name="Fragoso G."/>
            <person name="Sciutto E."/>
            <person name="Aslett M."/>
            <person name="Beasley H."/>
            <person name="Bennett H.M."/>
            <person name="Cai J."/>
            <person name="Camicia F."/>
            <person name="Clark R."/>
            <person name="Cucher M."/>
            <person name="De Silva N."/>
            <person name="Day T.A."/>
            <person name="Deplazes P."/>
            <person name="Estrada K."/>
            <person name="Fernandez C."/>
            <person name="Holland P.W."/>
            <person name="Hou J."/>
            <person name="Hu S."/>
            <person name="Huckvale T."/>
            <person name="Hung S.S."/>
            <person name="Kamenetzky L."/>
            <person name="Keane J.A."/>
            <person name="Kiss F."/>
            <person name="Koziol U."/>
            <person name="Lambert O."/>
            <person name="Liu K."/>
            <person name="Luo X."/>
            <person name="Luo Y."/>
            <person name="Macchiaroli N."/>
            <person name="Nichol S."/>
            <person name="Paps J."/>
            <person name="Parkinson J."/>
            <person name="Pouchkina-Stantcheva N."/>
            <person name="Riddiford N."/>
            <person name="Rosenzvit M."/>
            <person name="Salinas G."/>
            <person name="Wasmuth J.D."/>
            <person name="Zamanian M."/>
            <person name="Zheng Y."/>
            <person name="Cai X."/>
            <person name="Soberon X."/>
            <person name="Olson P.D."/>
            <person name="Laclette J.P."/>
            <person name="Brehm K."/>
            <person name="Berriman M."/>
            <person name="Garciarrubio A."/>
            <person name="Bobes R.J."/>
            <person name="Fragoso G."/>
            <person name="Sanchez-Flores A."/>
            <person name="Estrada K."/>
            <person name="Cevallos M.A."/>
            <person name="Morett E."/>
            <person name="Gonzalez V."/>
            <person name="Portillo T."/>
            <person name="Ochoa-Leyva A."/>
            <person name="Jose M.V."/>
            <person name="Sciutto E."/>
            <person name="Landa A."/>
            <person name="Jimenez L."/>
            <person name="Valdes V."/>
            <person name="Carrero J.C."/>
            <person name="Larralde C."/>
            <person name="Morales-Montor J."/>
            <person name="Limon-Lason J."/>
            <person name="Soberon X."/>
            <person name="Laclette J.P."/>
        </authorList>
    </citation>
    <scope>NUCLEOTIDE SEQUENCE [LARGE SCALE GENOMIC DNA]</scope>
</reference>
<organism evidence="3 4">
    <name type="scientific">Echinococcus multilocularis</name>
    <name type="common">Fox tapeworm</name>
    <dbReference type="NCBI Taxonomy" id="6211"/>
    <lineage>
        <taxon>Eukaryota</taxon>
        <taxon>Metazoa</taxon>
        <taxon>Spiralia</taxon>
        <taxon>Lophotrochozoa</taxon>
        <taxon>Platyhelminthes</taxon>
        <taxon>Cestoda</taxon>
        <taxon>Eucestoda</taxon>
        <taxon>Cyclophyllidea</taxon>
        <taxon>Taeniidae</taxon>
        <taxon>Echinococcus</taxon>
    </lineage>
</organism>
<keyword evidence="2" id="KW-1133">Transmembrane helix</keyword>
<keyword evidence="4" id="KW-1185">Reference proteome</keyword>
<proteinExistence type="predicted"/>
<feature type="transmembrane region" description="Helical" evidence="2">
    <location>
        <begin position="120"/>
        <end position="143"/>
    </location>
</feature>
<dbReference type="AlphaFoldDB" id="A0A0S4MPD0"/>
<dbReference type="Proteomes" id="UP000017246">
    <property type="component" value="Unassembled WGS sequence"/>
</dbReference>
<evidence type="ECO:0000313" key="3">
    <source>
        <dbReference type="EMBL" id="CUT98718.1"/>
    </source>
</evidence>
<reference evidence="3" key="2">
    <citation type="submission" date="2015-11" db="EMBL/GenBank/DDBJ databases">
        <authorList>
            <person name="Zhang Y."/>
            <person name="Guo Z."/>
        </authorList>
    </citation>
    <scope>NUCLEOTIDE SEQUENCE</scope>
</reference>
<dbReference type="EMBL" id="LN902844">
    <property type="protein sequence ID" value="CUT98718.1"/>
    <property type="molecule type" value="Genomic_DNA"/>
</dbReference>
<keyword evidence="2" id="KW-0812">Transmembrane</keyword>
<evidence type="ECO:0000256" key="2">
    <source>
        <dbReference type="SAM" id="Phobius"/>
    </source>
</evidence>
<evidence type="ECO:0000256" key="1">
    <source>
        <dbReference type="SAM" id="MobiDB-lite"/>
    </source>
</evidence>
<sequence>MHTRSPHMNKSYERMIDESNKANGNDGEMTDSNTPESCTDLSAAHELSCIQVGVQAVPSRFDPSSEVPPKENCLRSVGRLTPFARIGTPSLPSPSTWVENDSTPPTLHLRPELMRQLSSLLQMDSISVVVVLITIIVTALFVLPDVMAARGRQRHSSTPRPIVARYLDQHSSPH</sequence>
<feature type="region of interest" description="Disordered" evidence="1">
    <location>
        <begin position="19"/>
        <end position="38"/>
    </location>
</feature>
<name>A0A0S4MPD0_ECHMU</name>